<organism evidence="2 3">
    <name type="scientific">Eumeta variegata</name>
    <name type="common">Bagworm moth</name>
    <name type="synonym">Eumeta japonica</name>
    <dbReference type="NCBI Taxonomy" id="151549"/>
    <lineage>
        <taxon>Eukaryota</taxon>
        <taxon>Metazoa</taxon>
        <taxon>Ecdysozoa</taxon>
        <taxon>Arthropoda</taxon>
        <taxon>Hexapoda</taxon>
        <taxon>Insecta</taxon>
        <taxon>Pterygota</taxon>
        <taxon>Neoptera</taxon>
        <taxon>Endopterygota</taxon>
        <taxon>Lepidoptera</taxon>
        <taxon>Glossata</taxon>
        <taxon>Ditrysia</taxon>
        <taxon>Tineoidea</taxon>
        <taxon>Psychidae</taxon>
        <taxon>Oiketicinae</taxon>
        <taxon>Eumeta</taxon>
    </lineage>
</organism>
<keyword evidence="3" id="KW-1185">Reference proteome</keyword>
<dbReference type="AlphaFoldDB" id="A0A4C1T5T4"/>
<evidence type="ECO:0000256" key="1">
    <source>
        <dbReference type="SAM" id="MobiDB-lite"/>
    </source>
</evidence>
<name>A0A4C1T5T4_EUMVA</name>
<protein>
    <submittedName>
        <fullName evidence="2">Uncharacterized protein</fullName>
    </submittedName>
</protein>
<sequence length="115" mass="13093">MRASGVTSSRRSLSLNWRRGLLTSPDRRRRRVQLKPNVQRSESKPSQVERQELDVFLLHVRGTNEPSESEWSPSAMHTPKPREVTGALPASWEAIGYKVEENGPKSFLDPQDVDI</sequence>
<reference evidence="2 3" key="1">
    <citation type="journal article" date="2019" name="Commun. Biol.">
        <title>The bagworm genome reveals a unique fibroin gene that provides high tensile strength.</title>
        <authorList>
            <person name="Kono N."/>
            <person name="Nakamura H."/>
            <person name="Ohtoshi R."/>
            <person name="Tomita M."/>
            <person name="Numata K."/>
            <person name="Arakawa K."/>
        </authorList>
    </citation>
    <scope>NUCLEOTIDE SEQUENCE [LARGE SCALE GENOMIC DNA]</scope>
</reference>
<evidence type="ECO:0000313" key="3">
    <source>
        <dbReference type="Proteomes" id="UP000299102"/>
    </source>
</evidence>
<proteinExistence type="predicted"/>
<feature type="region of interest" description="Disordered" evidence="1">
    <location>
        <begin position="64"/>
        <end position="83"/>
    </location>
</feature>
<evidence type="ECO:0000313" key="2">
    <source>
        <dbReference type="EMBL" id="GBP09869.1"/>
    </source>
</evidence>
<dbReference type="Proteomes" id="UP000299102">
    <property type="component" value="Unassembled WGS sequence"/>
</dbReference>
<feature type="region of interest" description="Disordered" evidence="1">
    <location>
        <begin position="27"/>
        <end position="49"/>
    </location>
</feature>
<gene>
    <name evidence="2" type="ORF">EVAR_92423_1</name>
</gene>
<dbReference type="EMBL" id="BGZK01000038">
    <property type="protein sequence ID" value="GBP09869.1"/>
    <property type="molecule type" value="Genomic_DNA"/>
</dbReference>
<accession>A0A4C1T5T4</accession>
<comment type="caution">
    <text evidence="2">The sequence shown here is derived from an EMBL/GenBank/DDBJ whole genome shotgun (WGS) entry which is preliminary data.</text>
</comment>